<protein>
    <submittedName>
        <fullName evidence="2">Uncharacterized protein</fullName>
    </submittedName>
</protein>
<dbReference type="AlphaFoldDB" id="A0A433RXE5"/>
<keyword evidence="1" id="KW-0812">Transmembrane</keyword>
<accession>A0A433RXE5</accession>
<keyword evidence="1" id="KW-1133">Transmembrane helix</keyword>
<keyword evidence="1" id="KW-0472">Membrane</keyword>
<gene>
    <name evidence="2" type="ORF">QI30_03285</name>
</gene>
<organism evidence="2 3">
    <name type="scientific">Candidatus Kurthia intestinigallinarum</name>
    <dbReference type="NCBI Taxonomy" id="1562256"/>
    <lineage>
        <taxon>Bacteria</taxon>
        <taxon>Bacillati</taxon>
        <taxon>Bacillota</taxon>
        <taxon>Bacilli</taxon>
        <taxon>Bacillales</taxon>
        <taxon>Caryophanaceae</taxon>
        <taxon>Kurthia</taxon>
    </lineage>
</organism>
<evidence type="ECO:0000256" key="1">
    <source>
        <dbReference type="SAM" id="Phobius"/>
    </source>
</evidence>
<dbReference type="RefSeq" id="WP_126989529.1">
    <property type="nucleotide sequence ID" value="NZ_JTFC01000009.1"/>
</dbReference>
<sequence>MDGKLNWIGFLFLYIGLFLMTQPFSADLRIEALANWTTVFIGFLVYFVGVIFGIFGFLREQTPLRWINLAGLFIGIVLVSIFMFLPNS</sequence>
<comment type="caution">
    <text evidence="2">The sequence shown here is derived from an EMBL/GenBank/DDBJ whole genome shotgun (WGS) entry which is preliminary data.</text>
</comment>
<dbReference type="Proteomes" id="UP000288623">
    <property type="component" value="Unassembled WGS sequence"/>
</dbReference>
<evidence type="ECO:0000313" key="2">
    <source>
        <dbReference type="EMBL" id="RUS57951.1"/>
    </source>
</evidence>
<feature type="transmembrane region" description="Helical" evidence="1">
    <location>
        <begin position="36"/>
        <end position="58"/>
    </location>
</feature>
<keyword evidence="3" id="KW-1185">Reference proteome</keyword>
<dbReference type="EMBL" id="JTFC01000009">
    <property type="protein sequence ID" value="RUS57951.1"/>
    <property type="molecule type" value="Genomic_DNA"/>
</dbReference>
<feature type="transmembrane region" description="Helical" evidence="1">
    <location>
        <begin position="7"/>
        <end position="24"/>
    </location>
</feature>
<proteinExistence type="predicted"/>
<dbReference type="OrthoDB" id="2456429at2"/>
<reference evidence="2 3" key="1">
    <citation type="submission" date="2014-11" db="EMBL/GenBank/DDBJ databases">
        <title>Genome sequence and analysis of novel Kurthia sp.</title>
        <authorList>
            <person name="Lawson J.N."/>
            <person name="Gonzalez J.E."/>
            <person name="Rinauldi L."/>
            <person name="Xuan Z."/>
            <person name="Firman A."/>
            <person name="Shaddox L."/>
            <person name="Trudeau A."/>
            <person name="Shah S."/>
            <person name="Reiman D."/>
        </authorList>
    </citation>
    <scope>NUCLEOTIDE SEQUENCE [LARGE SCALE GENOMIC DNA]</scope>
    <source>
        <strain evidence="2 3">3B1D</strain>
    </source>
</reference>
<evidence type="ECO:0000313" key="3">
    <source>
        <dbReference type="Proteomes" id="UP000288623"/>
    </source>
</evidence>
<name>A0A433RXE5_9BACL</name>
<feature type="transmembrane region" description="Helical" evidence="1">
    <location>
        <begin position="65"/>
        <end position="85"/>
    </location>
</feature>